<reference evidence="2" key="1">
    <citation type="submission" date="2016-10" db="EMBL/GenBank/DDBJ databases">
        <authorList>
            <person name="Varghese N."/>
            <person name="Submissions S."/>
        </authorList>
    </citation>
    <scope>NUCLEOTIDE SEQUENCE [LARGE SCALE GENOMIC DNA]</scope>
    <source>
        <strain evidence="2">DSM 23925</strain>
    </source>
</reference>
<dbReference type="Proteomes" id="UP000198705">
    <property type="component" value="Unassembled WGS sequence"/>
</dbReference>
<dbReference type="STRING" id="649333.SAMN04487989_101387"/>
<accession>A0A1I4YYM5</accession>
<name>A0A1I4YYM5_9FLAO</name>
<protein>
    <submittedName>
        <fullName evidence="1">Uncharacterized protein</fullName>
    </submittedName>
</protein>
<organism evidence="1 2">
    <name type="scientific">Bizionia echini</name>
    <dbReference type="NCBI Taxonomy" id="649333"/>
    <lineage>
        <taxon>Bacteria</taxon>
        <taxon>Pseudomonadati</taxon>
        <taxon>Bacteroidota</taxon>
        <taxon>Flavobacteriia</taxon>
        <taxon>Flavobacteriales</taxon>
        <taxon>Flavobacteriaceae</taxon>
        <taxon>Bizionia</taxon>
    </lineage>
</organism>
<keyword evidence="2" id="KW-1185">Reference proteome</keyword>
<dbReference type="EMBL" id="FOVN01000001">
    <property type="protein sequence ID" value="SFN43156.1"/>
    <property type="molecule type" value="Genomic_DNA"/>
</dbReference>
<dbReference type="AlphaFoldDB" id="A0A1I4YYM5"/>
<sequence>MLQMSSKNFVHLFSMQKLVAISFSFLVLFQSFNISFEDFSRLSVLLDHADYHQKQYGDSFFEFLAEHYGDSAFHPASSHKEHEDLPFKEHHQACAHSAIVFTLTAQDYHISHEPFIEIRLNSHYQESVSLFEKPSVFQPPKLA</sequence>
<evidence type="ECO:0000313" key="2">
    <source>
        <dbReference type="Proteomes" id="UP000198705"/>
    </source>
</evidence>
<proteinExistence type="predicted"/>
<evidence type="ECO:0000313" key="1">
    <source>
        <dbReference type="EMBL" id="SFN43156.1"/>
    </source>
</evidence>
<gene>
    <name evidence="1" type="ORF">SAMN04487989_101387</name>
</gene>